<feature type="coiled-coil region" evidence="1">
    <location>
        <begin position="397"/>
        <end position="452"/>
    </location>
</feature>
<evidence type="ECO:0000313" key="3">
    <source>
        <dbReference type="Proteomes" id="UP000783871"/>
    </source>
</evidence>
<evidence type="ECO:0000313" key="2">
    <source>
        <dbReference type="EMBL" id="NJP32049.1"/>
    </source>
</evidence>
<gene>
    <name evidence="2" type="ORF">HCJ94_08675</name>
</gene>
<comment type="caution">
    <text evidence="2">The sequence shown here is derived from an EMBL/GenBank/DDBJ whole genome shotgun (WGS) entry which is preliminary data.</text>
</comment>
<organism evidence="2 3">
    <name type="scientific">Micromonospora thermarum</name>
    <dbReference type="NCBI Taxonomy" id="2720024"/>
    <lineage>
        <taxon>Bacteria</taxon>
        <taxon>Bacillati</taxon>
        <taxon>Actinomycetota</taxon>
        <taxon>Actinomycetes</taxon>
        <taxon>Micromonosporales</taxon>
        <taxon>Micromonosporaceae</taxon>
        <taxon>Micromonospora</taxon>
    </lineage>
</organism>
<dbReference type="Gene3D" id="3.40.50.300">
    <property type="entry name" value="P-loop containing nucleotide triphosphate hydrolases"/>
    <property type="match status" value="1"/>
</dbReference>
<name>A0ABX0Z405_9ACTN</name>
<keyword evidence="3" id="KW-1185">Reference proteome</keyword>
<sequence length="1132" mass="128238">MTETLTEDITLEVPSALAGFRLQRLELHNWGTFDGRVWTLRLDGANALLTGDIGSGKSTVVDAITTLLLPANRISYNKAAGADTRERSLRSYVQGHYKSERNEKTGASEPVGLRRGSCYSVLLGVFAEPASGATVSLAQVFWLHDGNPGQPERFYVTAGQEFTIAGDFADFGSEIGHLKRRLRQSGAKVYDHFPEYGKDFRRRLGIASDQAMELFHQTVSMKAVGDLNDFVRHHMLEPFDTGGWIRRLVEHFQDLTKAHEAVVKARQQLAALKPLLDACDAYDAHGQTIGELDAKREALPYFCARGKAELYAARVAAHTAELAELRAQLSATRARLADLDVERQRLELERAGHGGDRIADLERQITEAEGTRDERWRRFERFSGLLADAGLPPVEAIEQFTARQREVADELTGAEEQRAGLQNDLTDAAVRVRELEQQESEVNAELRSLQERRTNIPRRNLELRARICAELDLPEAALPFAGELIQVRVDAADWEGAAERLLRGFALSILVPDEHYPAVAGWVDRRHLGGRLVYYRVPATLPRQAEPLPADAGRQLVAKLELKESPFRPWLERQLRRRAGYECVQTIEEFRRAERAITRAGQVKDTGGRHEKDDRSRIDDRSTYVLGWSIEQKIDALLAKARALTTDKARAATAREAVVDRLGALNRRLDVLSKLVEFTDFTDVDWQSSAQRVRRLRQEKQQLERSSRALERVTAQLKTVLEAIDGSSAERDDLQRRVAQTDVHLEQAQHGRRDAEALLSEPAAREAERWYAAIAELAGDTTLPSPEDYDQLRSVTEDRLTKDRNDAAHRQALAGNRAVSRMMDFRNTYPVEAAELDSSMQSAPEYRAMHERLVRDDLPRFENEFKTYLNTNTIRDIAGFHSRLHKQADLIRERIDTINRSLVGIDYNDGRYIRLEGNRTPNVEIREFINDLRACTENSLARDDGDQYSEQKFLQVKQLIERFRGRPGFTDIDKAWARRVTDVRNWFVFSASERWREDDSEHETYSDSGGKSGGQKEKLAYTILAASLAYQFKLDLTTDPGQTFRFVVIDEAFGRGSDESTRFALALFRRLGLQLLIVTPLQKIHVIEPYVSAVGFVDNPTGSNSRLRSLTIEEYHQQRETHQLAHLITVGE</sequence>
<dbReference type="Pfam" id="PF13555">
    <property type="entry name" value="AAA_29"/>
    <property type="match status" value="1"/>
</dbReference>
<dbReference type="EMBL" id="JAATEO010000007">
    <property type="protein sequence ID" value="NJP32049.1"/>
    <property type="molecule type" value="Genomic_DNA"/>
</dbReference>
<dbReference type="Proteomes" id="UP000783871">
    <property type="component" value="Unassembled WGS sequence"/>
</dbReference>
<reference evidence="2 3" key="1">
    <citation type="submission" date="2020-03" db="EMBL/GenBank/DDBJ databases">
        <title>WGS of actinomycetes isolated from Thailand.</title>
        <authorList>
            <person name="Thawai C."/>
        </authorList>
    </citation>
    <scope>NUCLEOTIDE SEQUENCE [LARGE SCALE GENOMIC DNA]</scope>
    <source>
        <strain evidence="2 3">HSS6-12</strain>
    </source>
</reference>
<feature type="coiled-coil region" evidence="1">
    <location>
        <begin position="308"/>
        <end position="349"/>
    </location>
</feature>
<accession>A0ABX0Z405</accession>
<dbReference type="Pfam" id="PF13558">
    <property type="entry name" value="SbcC_Walker_B"/>
    <property type="match status" value="1"/>
</dbReference>
<keyword evidence="1" id="KW-0175">Coiled coil</keyword>
<feature type="coiled-coil region" evidence="1">
    <location>
        <begin position="686"/>
        <end position="716"/>
    </location>
</feature>
<proteinExistence type="predicted"/>
<dbReference type="SUPFAM" id="SSF52540">
    <property type="entry name" value="P-loop containing nucleoside triphosphate hydrolases"/>
    <property type="match status" value="1"/>
</dbReference>
<evidence type="ECO:0000256" key="1">
    <source>
        <dbReference type="SAM" id="Coils"/>
    </source>
</evidence>
<dbReference type="InterPro" id="IPR027417">
    <property type="entry name" value="P-loop_NTPase"/>
</dbReference>
<dbReference type="RefSeq" id="WP_168000447.1">
    <property type="nucleotide sequence ID" value="NZ_JAATEO010000007.1"/>
</dbReference>
<evidence type="ECO:0008006" key="4">
    <source>
        <dbReference type="Google" id="ProtNLM"/>
    </source>
</evidence>
<protein>
    <recommendedName>
        <fullName evidence="4">ATP-dependent exonuclease SbcCD, C subunit-like protein</fullName>
    </recommendedName>
</protein>